<keyword evidence="3" id="KW-1185">Reference proteome</keyword>
<dbReference type="PROSITE" id="PS50965">
    <property type="entry name" value="NERD"/>
    <property type="match status" value="1"/>
</dbReference>
<dbReference type="Proteomes" id="UP001296943">
    <property type="component" value="Unassembled WGS sequence"/>
</dbReference>
<reference evidence="2 3" key="1">
    <citation type="submission" date="2021-01" db="EMBL/GenBank/DDBJ databases">
        <title>Genomic Encyclopedia of Type Strains, Phase IV (KMG-IV): sequencing the most valuable type-strain genomes for metagenomic binning, comparative biology and taxonomic classification.</title>
        <authorList>
            <person name="Goeker M."/>
        </authorList>
    </citation>
    <scope>NUCLEOTIDE SEQUENCE [LARGE SCALE GENOMIC DNA]</scope>
    <source>
        <strain evidence="2 3">DSM 23711</strain>
    </source>
</reference>
<name>A0ABS2N3W7_9BACI</name>
<comment type="caution">
    <text evidence="2">The sequence shown here is derived from an EMBL/GenBank/DDBJ whole genome shotgun (WGS) entry which is preliminary data.</text>
</comment>
<gene>
    <name evidence="2" type="ORF">JOC48_003324</name>
</gene>
<dbReference type="InterPro" id="IPR011528">
    <property type="entry name" value="NERD"/>
</dbReference>
<dbReference type="RefSeq" id="WP_204501461.1">
    <property type="nucleotide sequence ID" value="NZ_JAFBDR010000021.1"/>
</dbReference>
<protein>
    <recommendedName>
        <fullName evidence="1">NERD domain-containing protein</fullName>
    </recommendedName>
</protein>
<evidence type="ECO:0000313" key="3">
    <source>
        <dbReference type="Proteomes" id="UP001296943"/>
    </source>
</evidence>
<sequence length="303" mass="35745">MVKIRSEPLELKTLQCLRVRMELSEQEEQNLLNLQQGYRGECAFDRRVENLGNHCIILNDLLLEHSNTMFQLDSLFITQQKIYLFEVKNYEGDYYVDGDRWYMKSGKEVKNPLLQLKRSETLLRQVLQQLKINLPVESYLVMINPHFFLYNTPIDLPILFHSQLNRFLSKLKTNLFPLNKNHKTLAELLRAIHIEKSPYVRIPDYTFEGLRKGIFCNGCGRPMEKVNRVFVRCRGCNCEEVIDTSIVRSLGEYKLLFPDRKITTNGVYDWCGGLISRYIIRRILVKEYDLVGNSKNSYFIKKE</sequence>
<accession>A0ABS2N3W7</accession>
<feature type="domain" description="NERD" evidence="1">
    <location>
        <begin position="36"/>
        <end position="146"/>
    </location>
</feature>
<evidence type="ECO:0000259" key="1">
    <source>
        <dbReference type="PROSITE" id="PS50965"/>
    </source>
</evidence>
<dbReference type="Pfam" id="PF08378">
    <property type="entry name" value="NERD"/>
    <property type="match status" value="1"/>
</dbReference>
<organism evidence="2 3">
    <name type="scientific">Aquibacillus albus</name>
    <dbReference type="NCBI Taxonomy" id="1168171"/>
    <lineage>
        <taxon>Bacteria</taxon>
        <taxon>Bacillati</taxon>
        <taxon>Bacillota</taxon>
        <taxon>Bacilli</taxon>
        <taxon>Bacillales</taxon>
        <taxon>Bacillaceae</taxon>
        <taxon>Aquibacillus</taxon>
    </lineage>
</organism>
<proteinExistence type="predicted"/>
<evidence type="ECO:0000313" key="2">
    <source>
        <dbReference type="EMBL" id="MBM7572793.1"/>
    </source>
</evidence>
<dbReference type="EMBL" id="JAFBDR010000021">
    <property type="protein sequence ID" value="MBM7572793.1"/>
    <property type="molecule type" value="Genomic_DNA"/>
</dbReference>